<protein>
    <recommendedName>
        <fullName evidence="4">GOLD domain-containing protein</fullName>
    </recommendedName>
</protein>
<dbReference type="Proteomes" id="UP000006757">
    <property type="component" value="Unassembled WGS sequence"/>
</dbReference>
<evidence type="ECO:0000256" key="3">
    <source>
        <dbReference type="SAM" id="SignalP"/>
    </source>
</evidence>
<proteinExistence type="predicted"/>
<feature type="signal peptide" evidence="3">
    <location>
        <begin position="1"/>
        <end position="24"/>
    </location>
</feature>
<evidence type="ECO:0000313" key="5">
    <source>
        <dbReference type="EMBL" id="EKD03992.1"/>
    </source>
</evidence>
<keyword evidence="3" id="KW-0732">Signal</keyword>
<reference evidence="5 6" key="1">
    <citation type="journal article" date="2012" name="Eukaryot. Cell">
        <title>Genome sequence of the Trichosporon asahii environmental strain CBS 8904.</title>
        <authorList>
            <person name="Yang R.Y."/>
            <person name="Li H.T."/>
            <person name="Zhu H."/>
            <person name="Zhou G.P."/>
            <person name="Wang M."/>
            <person name="Wang L."/>
        </authorList>
    </citation>
    <scope>NUCLEOTIDE SEQUENCE [LARGE SCALE GENOMIC DNA]</scope>
    <source>
        <strain evidence="5 6">CBS 8904</strain>
    </source>
</reference>
<comment type="caution">
    <text evidence="5">The sequence shown here is derived from an EMBL/GenBank/DDBJ whole genome shotgun (WGS) entry which is preliminary data.</text>
</comment>
<evidence type="ECO:0000259" key="4">
    <source>
        <dbReference type="SMART" id="SM01190"/>
    </source>
</evidence>
<feature type="compositionally biased region" description="Basic and acidic residues" evidence="2">
    <location>
        <begin position="301"/>
        <end position="314"/>
    </location>
</feature>
<evidence type="ECO:0000256" key="1">
    <source>
        <dbReference type="SAM" id="Coils"/>
    </source>
</evidence>
<dbReference type="HOGENOM" id="CLU_622853_0_0_1"/>
<dbReference type="InParanoid" id="K1VWZ3"/>
<evidence type="ECO:0000313" key="6">
    <source>
        <dbReference type="Proteomes" id="UP000006757"/>
    </source>
</evidence>
<keyword evidence="1" id="KW-0175">Coiled coil</keyword>
<organism evidence="5 6">
    <name type="scientific">Trichosporon asahii var. asahii (strain CBS 8904)</name>
    <name type="common">Yeast</name>
    <dbReference type="NCBI Taxonomy" id="1220162"/>
    <lineage>
        <taxon>Eukaryota</taxon>
        <taxon>Fungi</taxon>
        <taxon>Dikarya</taxon>
        <taxon>Basidiomycota</taxon>
        <taxon>Agaricomycotina</taxon>
        <taxon>Tremellomycetes</taxon>
        <taxon>Trichosporonales</taxon>
        <taxon>Trichosporonaceae</taxon>
        <taxon>Trichosporon</taxon>
    </lineage>
</organism>
<feature type="domain" description="GOLD" evidence="4">
    <location>
        <begin position="24"/>
        <end position="182"/>
    </location>
</feature>
<name>K1VWZ3_TRIAC</name>
<dbReference type="EMBL" id="AMBO01000237">
    <property type="protein sequence ID" value="EKD03992.1"/>
    <property type="molecule type" value="Genomic_DNA"/>
</dbReference>
<feature type="compositionally biased region" description="Acidic residues" evidence="2">
    <location>
        <begin position="315"/>
        <end position="330"/>
    </location>
</feature>
<dbReference type="OrthoDB" id="759142at2759"/>
<feature type="chain" id="PRO_5003854083" description="GOLD domain-containing protein" evidence="3">
    <location>
        <begin position="25"/>
        <end position="440"/>
    </location>
</feature>
<dbReference type="Pfam" id="PF01105">
    <property type="entry name" value="EMP24_GP25L"/>
    <property type="match status" value="1"/>
</dbReference>
<dbReference type="STRING" id="1220162.K1VWZ3"/>
<sequence>MSGRTVSFGFLTLCLAFLATLAQAVKFDLAPSSKPLIVSANIPPVDGIRVDIDIVDGSQAKNVYLSKKDIKGESRLAITTHQSADVGVCLKAVQTGQSAQRTRTIDLDIDIGADAYDYNALANQESLSVLEVEMRKLENVVKEIQEEMQYLQNREMRMRDTNALIKLWGPCSLSRDLTFLTSRFYLLHPLSSRLNMPYSEDFQDILEGIDEAQLLAEIGEEELARQADMLDLLEKKEATVEDGQLVRAPAPNTPHRSQPAHTPHSHTPHSHTPLTPRTPFRKHSSSTLTEGGLSKFFEPGSEERRAAEEEQLKADEEDGGGQDSDEEEPFDCSAELVAVWNELQARVESEIESESSSTVSAYFPALLNNCCPRADPSLHPDIHHGCVRSHLFPTDGRFKLVLELSSAMQRLHAETREQLEDLVSNIREEEGRHGELSMSW</sequence>
<evidence type="ECO:0000256" key="2">
    <source>
        <dbReference type="SAM" id="MobiDB-lite"/>
    </source>
</evidence>
<gene>
    <name evidence="5" type="ORF">A1Q2_01666</name>
</gene>
<dbReference type="SMART" id="SM01190">
    <property type="entry name" value="EMP24_GP25L"/>
    <property type="match status" value="1"/>
</dbReference>
<accession>K1VWZ3</accession>
<dbReference type="InterPro" id="IPR009038">
    <property type="entry name" value="GOLD_dom"/>
</dbReference>
<dbReference type="AlphaFoldDB" id="K1VWZ3"/>
<keyword evidence="6" id="KW-1185">Reference proteome</keyword>
<feature type="coiled-coil region" evidence="1">
    <location>
        <begin position="127"/>
        <end position="161"/>
    </location>
</feature>
<dbReference type="eggNOG" id="KOG1691">
    <property type="taxonomic scope" value="Eukaryota"/>
</dbReference>
<feature type="region of interest" description="Disordered" evidence="2">
    <location>
        <begin position="247"/>
        <end position="330"/>
    </location>
</feature>